<feature type="transmembrane region" description="Helical" evidence="1">
    <location>
        <begin position="6"/>
        <end position="23"/>
    </location>
</feature>
<feature type="transmembrane region" description="Helical" evidence="1">
    <location>
        <begin position="169"/>
        <end position="188"/>
    </location>
</feature>
<evidence type="ECO:0000313" key="3">
    <source>
        <dbReference type="Proteomes" id="UP000229647"/>
    </source>
</evidence>
<sequence length="194" mass="22405">MINQNFIYFGALIFFLGSIDYFVETIKGKVKPNRVTWFLWGLAPMIAFSAQIKQGVGLQSLLTFMVGFVPFLILSGSFINKKSYWKIKKFDLICGFFSIIGLILWQITKIGNIAILFSIIADFIAGWPTFVKSFKFPETENYLIYLGNAIFALLTLLTIKVWSFEYYSFSLYLFVITLIIAVFIKFKVKKLFYS</sequence>
<keyword evidence="1" id="KW-0472">Membrane</keyword>
<keyword evidence="1" id="KW-1133">Transmembrane helix</keyword>
<proteinExistence type="predicted"/>
<feature type="transmembrane region" description="Helical" evidence="1">
    <location>
        <begin position="58"/>
        <end position="78"/>
    </location>
</feature>
<organism evidence="2 3">
    <name type="scientific">Candidatus Roizmanbacteria bacterium CG_4_9_14_3_um_filter_33_18</name>
    <dbReference type="NCBI Taxonomy" id="1974841"/>
    <lineage>
        <taxon>Bacteria</taxon>
        <taxon>Candidatus Roizmaniibacteriota</taxon>
    </lineage>
</organism>
<feature type="transmembrane region" description="Helical" evidence="1">
    <location>
        <begin position="90"/>
        <end position="107"/>
    </location>
</feature>
<feature type="transmembrane region" description="Helical" evidence="1">
    <location>
        <begin position="113"/>
        <end position="130"/>
    </location>
</feature>
<feature type="transmembrane region" description="Helical" evidence="1">
    <location>
        <begin position="35"/>
        <end position="52"/>
    </location>
</feature>
<evidence type="ECO:0000256" key="1">
    <source>
        <dbReference type="SAM" id="Phobius"/>
    </source>
</evidence>
<feature type="transmembrane region" description="Helical" evidence="1">
    <location>
        <begin position="142"/>
        <end position="163"/>
    </location>
</feature>
<reference evidence="3" key="1">
    <citation type="submission" date="2017-09" db="EMBL/GenBank/DDBJ databases">
        <title>Depth-based differentiation of microbial function through sediment-hosted aquifers and enrichment of novel symbionts in the deep terrestrial subsurface.</title>
        <authorList>
            <person name="Probst A.J."/>
            <person name="Ladd B."/>
            <person name="Jarett J.K."/>
            <person name="Geller-Mcgrath D.E."/>
            <person name="Sieber C.M.K."/>
            <person name="Emerson J.B."/>
            <person name="Anantharaman K."/>
            <person name="Thomas B.C."/>
            <person name="Malmstrom R."/>
            <person name="Stieglmeier M."/>
            <person name="Klingl A."/>
            <person name="Woyke T."/>
            <person name="Ryan C.M."/>
            <person name="Banfield J.F."/>
        </authorList>
    </citation>
    <scope>NUCLEOTIDE SEQUENCE [LARGE SCALE GENOMIC DNA]</scope>
</reference>
<keyword evidence="1" id="KW-0812">Transmembrane</keyword>
<dbReference type="Proteomes" id="UP000229647">
    <property type="component" value="Unassembled WGS sequence"/>
</dbReference>
<dbReference type="AlphaFoldDB" id="A0A2M7XY70"/>
<protein>
    <submittedName>
        <fullName evidence="2">Uncharacterized protein</fullName>
    </submittedName>
</protein>
<gene>
    <name evidence="2" type="ORF">CO165_02230</name>
</gene>
<accession>A0A2M7XY70</accession>
<evidence type="ECO:0000313" key="2">
    <source>
        <dbReference type="EMBL" id="PJA55688.1"/>
    </source>
</evidence>
<comment type="caution">
    <text evidence="2">The sequence shown here is derived from an EMBL/GenBank/DDBJ whole genome shotgun (WGS) entry which is preliminary data.</text>
</comment>
<name>A0A2M7XY70_9BACT</name>
<dbReference type="EMBL" id="PFWL01000098">
    <property type="protein sequence ID" value="PJA55688.1"/>
    <property type="molecule type" value="Genomic_DNA"/>
</dbReference>